<proteinExistence type="predicted"/>
<feature type="compositionally biased region" description="Basic residues" evidence="1">
    <location>
        <begin position="86"/>
        <end position="97"/>
    </location>
</feature>
<dbReference type="AlphaFoldDB" id="M4BE32"/>
<keyword evidence="3" id="KW-1185">Reference proteome</keyword>
<reference evidence="3" key="1">
    <citation type="journal article" date="2010" name="Science">
        <title>Signatures of adaptation to obligate biotrophy in the Hyaloperonospora arabidopsidis genome.</title>
        <authorList>
            <person name="Baxter L."/>
            <person name="Tripathy S."/>
            <person name="Ishaque N."/>
            <person name="Boot N."/>
            <person name="Cabral A."/>
            <person name="Kemen E."/>
            <person name="Thines M."/>
            <person name="Ah-Fong A."/>
            <person name="Anderson R."/>
            <person name="Badejoko W."/>
            <person name="Bittner-Eddy P."/>
            <person name="Boore J.L."/>
            <person name="Chibucos M.C."/>
            <person name="Coates M."/>
            <person name="Dehal P."/>
            <person name="Delehaunty K."/>
            <person name="Dong S."/>
            <person name="Downton P."/>
            <person name="Dumas B."/>
            <person name="Fabro G."/>
            <person name="Fronick C."/>
            <person name="Fuerstenberg S.I."/>
            <person name="Fulton L."/>
            <person name="Gaulin E."/>
            <person name="Govers F."/>
            <person name="Hughes L."/>
            <person name="Humphray S."/>
            <person name="Jiang R.H."/>
            <person name="Judelson H."/>
            <person name="Kamoun S."/>
            <person name="Kyung K."/>
            <person name="Meijer H."/>
            <person name="Minx P."/>
            <person name="Morris P."/>
            <person name="Nelson J."/>
            <person name="Phuntumart V."/>
            <person name="Qutob D."/>
            <person name="Rehmany A."/>
            <person name="Rougon-Cardoso A."/>
            <person name="Ryden P."/>
            <person name="Torto-Alalibo T."/>
            <person name="Studholme D."/>
            <person name="Wang Y."/>
            <person name="Win J."/>
            <person name="Wood J."/>
            <person name="Clifton S.W."/>
            <person name="Rogers J."/>
            <person name="Van den Ackerveken G."/>
            <person name="Jones J.D."/>
            <person name="McDowell J.M."/>
            <person name="Beynon J."/>
            <person name="Tyler B.M."/>
        </authorList>
    </citation>
    <scope>NUCLEOTIDE SEQUENCE [LARGE SCALE GENOMIC DNA]</scope>
    <source>
        <strain evidence="3">Emoy2</strain>
    </source>
</reference>
<dbReference type="HOGENOM" id="CLU_2125848_0_0_1"/>
<accession>M4BE32</accession>
<feature type="region of interest" description="Disordered" evidence="1">
    <location>
        <begin position="1"/>
        <end position="28"/>
    </location>
</feature>
<evidence type="ECO:0000313" key="3">
    <source>
        <dbReference type="Proteomes" id="UP000011713"/>
    </source>
</evidence>
<dbReference type="VEuPathDB" id="FungiDB:HpaG804550"/>
<dbReference type="EnsemblProtists" id="HpaT804550">
    <property type="protein sequence ID" value="HpaP804550"/>
    <property type="gene ID" value="HpaG804550"/>
</dbReference>
<dbReference type="Proteomes" id="UP000011713">
    <property type="component" value="Unassembled WGS sequence"/>
</dbReference>
<reference evidence="2" key="2">
    <citation type="submission" date="2015-06" db="UniProtKB">
        <authorList>
            <consortium name="EnsemblProtists"/>
        </authorList>
    </citation>
    <scope>IDENTIFICATION</scope>
    <source>
        <strain evidence="2">Emoy2</strain>
    </source>
</reference>
<protein>
    <submittedName>
        <fullName evidence="2">Uncharacterized protein</fullName>
    </submittedName>
</protein>
<name>M4BE32_HYAAE</name>
<feature type="compositionally biased region" description="Basic and acidic residues" evidence="1">
    <location>
        <begin position="9"/>
        <end position="21"/>
    </location>
</feature>
<dbReference type="InParanoid" id="M4BE32"/>
<evidence type="ECO:0000256" key="1">
    <source>
        <dbReference type="SAM" id="MobiDB-lite"/>
    </source>
</evidence>
<feature type="region of interest" description="Disordered" evidence="1">
    <location>
        <begin position="82"/>
        <end position="114"/>
    </location>
</feature>
<organism evidence="2 3">
    <name type="scientific">Hyaloperonospora arabidopsidis (strain Emoy2)</name>
    <name type="common">Downy mildew agent</name>
    <name type="synonym">Peronospora arabidopsidis</name>
    <dbReference type="NCBI Taxonomy" id="559515"/>
    <lineage>
        <taxon>Eukaryota</taxon>
        <taxon>Sar</taxon>
        <taxon>Stramenopiles</taxon>
        <taxon>Oomycota</taxon>
        <taxon>Peronosporomycetes</taxon>
        <taxon>Peronosporales</taxon>
        <taxon>Peronosporaceae</taxon>
        <taxon>Hyaloperonospora</taxon>
    </lineage>
</organism>
<sequence>MSRLLGPPDIEKNEIGHSENEERGDESLLTSKAGALLSHWYAHSKFARPEWTDISTGATVTVMADNLHSENMLWFLLQGEGETKRRERRDRKGRRRDRREQSGRQLPTSWNIRK</sequence>
<dbReference type="EMBL" id="JH598169">
    <property type="status" value="NOT_ANNOTATED_CDS"/>
    <property type="molecule type" value="Genomic_DNA"/>
</dbReference>
<evidence type="ECO:0000313" key="2">
    <source>
        <dbReference type="EnsemblProtists" id="HpaP804550"/>
    </source>
</evidence>